<evidence type="ECO:0000313" key="3">
    <source>
        <dbReference type="EMBL" id="RDU98425.1"/>
    </source>
</evidence>
<dbReference type="PANTHER" id="PTHR22911">
    <property type="entry name" value="ACYL-MALONYL CONDENSING ENZYME-RELATED"/>
    <property type="match status" value="1"/>
</dbReference>
<comment type="caution">
    <text evidence="3">The sequence shown here is derived from an EMBL/GenBank/DDBJ whole genome shotgun (WGS) entry which is preliminary data.</text>
</comment>
<feature type="transmembrane region" description="Helical" evidence="1">
    <location>
        <begin position="68"/>
        <end position="91"/>
    </location>
</feature>
<dbReference type="RefSeq" id="WP_115534182.1">
    <property type="nucleotide sequence ID" value="NZ_QRGA01000007.1"/>
</dbReference>
<evidence type="ECO:0000256" key="1">
    <source>
        <dbReference type="SAM" id="Phobius"/>
    </source>
</evidence>
<keyword evidence="1" id="KW-0472">Membrane</keyword>
<accession>A0A3D8K0R4</accession>
<evidence type="ECO:0000259" key="2">
    <source>
        <dbReference type="Pfam" id="PF00892"/>
    </source>
</evidence>
<dbReference type="EMBL" id="QRGA01000007">
    <property type="protein sequence ID" value="RDU98425.1"/>
    <property type="molecule type" value="Genomic_DNA"/>
</dbReference>
<dbReference type="AlphaFoldDB" id="A0A3D8K0R4"/>
<dbReference type="InterPro" id="IPR000620">
    <property type="entry name" value="EamA_dom"/>
</dbReference>
<dbReference type="GO" id="GO:0016020">
    <property type="term" value="C:membrane"/>
    <property type="evidence" value="ECO:0007669"/>
    <property type="project" value="InterPro"/>
</dbReference>
<name>A0A3D8K0R4_9BURK</name>
<dbReference type="OrthoDB" id="9149917at2"/>
<dbReference type="SUPFAM" id="SSF103481">
    <property type="entry name" value="Multidrug resistance efflux transporter EmrE"/>
    <property type="match status" value="2"/>
</dbReference>
<feature type="transmembrane region" description="Helical" evidence="1">
    <location>
        <begin position="207"/>
        <end position="227"/>
    </location>
</feature>
<gene>
    <name evidence="3" type="ORF">DWV00_14080</name>
</gene>
<protein>
    <submittedName>
        <fullName evidence="3">DMT family transporter</fullName>
    </submittedName>
</protein>
<feature type="transmembrane region" description="Helical" evidence="1">
    <location>
        <begin position="97"/>
        <end position="116"/>
    </location>
</feature>
<sequence length="290" mass="30287">MNAAESRKGLYLALLGATLLSFDTLLLRLINSEPLQVAFWRGALMFAAGASGALLLRRRSPSADIALGRIELAVAACYGLSSVTFVVSAMMTSISNMLTIIATAPLWAAIGAGLFYRDWPPLRTWLGCTVALAGIVIVVWPTLSADAHVGPGDCLALVTALSMSAAFLLSRRSRANLALAPAWGGLLVAVTLAPVVPAFHFSSTYKLILMLGEGTLLVPLALGLIAAAARHLPAPQVGLFLLLETILGPLWIWAVLGETPTKYAVAGGGIVVLSLAAHSVVSLRATRQSP</sequence>
<feature type="transmembrane region" description="Helical" evidence="1">
    <location>
        <begin position="263"/>
        <end position="283"/>
    </location>
</feature>
<dbReference type="Proteomes" id="UP000256838">
    <property type="component" value="Unassembled WGS sequence"/>
</dbReference>
<dbReference type="InterPro" id="IPR037185">
    <property type="entry name" value="EmrE-like"/>
</dbReference>
<evidence type="ECO:0000313" key="4">
    <source>
        <dbReference type="Proteomes" id="UP000256838"/>
    </source>
</evidence>
<feature type="domain" description="EamA" evidence="2">
    <location>
        <begin position="151"/>
        <end position="276"/>
    </location>
</feature>
<keyword evidence="1" id="KW-1133">Transmembrane helix</keyword>
<organism evidence="3 4">
    <name type="scientific">Trinickia dinghuensis</name>
    <dbReference type="NCBI Taxonomy" id="2291023"/>
    <lineage>
        <taxon>Bacteria</taxon>
        <taxon>Pseudomonadati</taxon>
        <taxon>Pseudomonadota</taxon>
        <taxon>Betaproteobacteria</taxon>
        <taxon>Burkholderiales</taxon>
        <taxon>Burkholderiaceae</taxon>
        <taxon>Trinickia</taxon>
    </lineage>
</organism>
<feature type="transmembrane region" description="Helical" evidence="1">
    <location>
        <begin position="123"/>
        <end position="143"/>
    </location>
</feature>
<feature type="domain" description="EamA" evidence="2">
    <location>
        <begin position="8"/>
        <end position="139"/>
    </location>
</feature>
<keyword evidence="4" id="KW-1185">Reference proteome</keyword>
<dbReference type="Pfam" id="PF00892">
    <property type="entry name" value="EamA"/>
    <property type="match status" value="2"/>
</dbReference>
<feature type="transmembrane region" description="Helical" evidence="1">
    <location>
        <begin position="239"/>
        <end position="257"/>
    </location>
</feature>
<proteinExistence type="predicted"/>
<feature type="transmembrane region" description="Helical" evidence="1">
    <location>
        <begin position="177"/>
        <end position="201"/>
    </location>
</feature>
<keyword evidence="1" id="KW-0812">Transmembrane</keyword>
<feature type="transmembrane region" description="Helical" evidence="1">
    <location>
        <begin position="38"/>
        <end position="56"/>
    </location>
</feature>
<feature type="transmembrane region" description="Helical" evidence="1">
    <location>
        <begin position="149"/>
        <end position="170"/>
    </location>
</feature>
<reference evidence="3 4" key="1">
    <citation type="submission" date="2018-08" db="EMBL/GenBank/DDBJ databases">
        <title>Paraburkholderia sp. DHOM06 isolated from forest soil.</title>
        <authorList>
            <person name="Gao Z.-H."/>
            <person name="Qiu L.-H."/>
        </authorList>
    </citation>
    <scope>NUCLEOTIDE SEQUENCE [LARGE SCALE GENOMIC DNA]</scope>
    <source>
        <strain evidence="3 4">DHOM06</strain>
    </source>
</reference>